<dbReference type="InterPro" id="IPR016155">
    <property type="entry name" value="Mopterin_synth/thiamin_S_b"/>
</dbReference>
<protein>
    <recommendedName>
        <fullName evidence="5">Molybdopterin synthase sulfur carrier subunit</fullName>
    </recommendedName>
    <alternativeName>
        <fullName evidence="5">Molybdenum cofactor synthesis protein 2 small subunit</fullName>
    </alternativeName>
    <alternativeName>
        <fullName evidence="5">Molybdenum cofactor synthesis protein 2A</fullName>
        <shortName evidence="5">MOCS2A</shortName>
    </alternativeName>
    <alternativeName>
        <fullName evidence="5">Sulfur carrier protein MOCS2A</fullName>
    </alternativeName>
</protein>
<dbReference type="Gene3D" id="3.10.20.30">
    <property type="match status" value="1"/>
</dbReference>
<dbReference type="SUPFAM" id="SSF54285">
    <property type="entry name" value="MoaD/ThiS"/>
    <property type="match status" value="1"/>
</dbReference>
<name>A0A9Q0Y1F9_9SAUR</name>
<evidence type="ECO:0000313" key="7">
    <source>
        <dbReference type="Proteomes" id="UP001142489"/>
    </source>
</evidence>
<reference evidence="6" key="1">
    <citation type="journal article" date="2023" name="DNA Res.">
        <title>Chromosome-level genome assembly of Phrynocephalus forsythii using third-generation DNA sequencing and Hi-C analysis.</title>
        <authorList>
            <person name="Qi Y."/>
            <person name="Zhao W."/>
            <person name="Zhao Y."/>
            <person name="Niu C."/>
            <person name="Cao S."/>
            <person name="Zhang Y."/>
        </authorList>
    </citation>
    <scope>NUCLEOTIDE SEQUENCE</scope>
    <source>
        <tissue evidence="6">Muscle</tissue>
    </source>
</reference>
<dbReference type="InterPro" id="IPR028887">
    <property type="entry name" value="MOCS2A_euk"/>
</dbReference>
<feature type="modified residue" description="Glycyl adenylate; alternate" evidence="5">
    <location>
        <position position="86"/>
    </location>
</feature>
<dbReference type="InterPro" id="IPR036563">
    <property type="entry name" value="MoaE_sf"/>
</dbReference>
<evidence type="ECO:0000313" key="6">
    <source>
        <dbReference type="EMBL" id="KAJ7334993.1"/>
    </source>
</evidence>
<dbReference type="CDD" id="cd00756">
    <property type="entry name" value="MoaE"/>
    <property type="match status" value="1"/>
</dbReference>
<keyword evidence="2 5" id="KW-0597">Phosphoprotein</keyword>
<dbReference type="Pfam" id="PF02391">
    <property type="entry name" value="MoaE"/>
    <property type="match status" value="1"/>
</dbReference>
<dbReference type="InterPro" id="IPR012675">
    <property type="entry name" value="Beta-grasp_dom_sf"/>
</dbReference>
<keyword evidence="3 5" id="KW-0547">Nucleotide-binding</keyword>
<evidence type="ECO:0000256" key="2">
    <source>
        <dbReference type="ARBA" id="ARBA00022553"/>
    </source>
</evidence>
<evidence type="ECO:0000256" key="3">
    <source>
        <dbReference type="ARBA" id="ARBA00022741"/>
    </source>
</evidence>
<dbReference type="PANTHER" id="PTHR23404">
    <property type="entry name" value="MOLYBDOPTERIN SYNTHASE RELATED"/>
    <property type="match status" value="1"/>
</dbReference>
<comment type="subunit">
    <text evidence="5">Heterotetramer; composed of 2 small (MOCS2A) and 2 large (MOCS2B) subunits.</text>
</comment>
<keyword evidence="7" id="KW-1185">Reference proteome</keyword>
<dbReference type="HAMAP" id="MF_03051">
    <property type="entry name" value="MOCS2A"/>
    <property type="match status" value="1"/>
</dbReference>
<evidence type="ECO:0000256" key="5">
    <source>
        <dbReference type="HAMAP-Rule" id="MF_03051"/>
    </source>
</evidence>
<proteinExistence type="inferred from homology"/>
<organism evidence="6 7">
    <name type="scientific">Phrynocephalus forsythii</name>
    <dbReference type="NCBI Taxonomy" id="171643"/>
    <lineage>
        <taxon>Eukaryota</taxon>
        <taxon>Metazoa</taxon>
        <taxon>Chordata</taxon>
        <taxon>Craniata</taxon>
        <taxon>Vertebrata</taxon>
        <taxon>Euteleostomi</taxon>
        <taxon>Lepidosauria</taxon>
        <taxon>Squamata</taxon>
        <taxon>Bifurcata</taxon>
        <taxon>Unidentata</taxon>
        <taxon>Episquamata</taxon>
        <taxon>Toxicofera</taxon>
        <taxon>Iguania</taxon>
        <taxon>Acrodonta</taxon>
        <taxon>Agamidae</taxon>
        <taxon>Agaminae</taxon>
        <taxon>Phrynocephalus</taxon>
    </lineage>
</organism>
<keyword evidence="4 5" id="KW-0501">Molybdenum cofactor biosynthesis</keyword>
<dbReference type="InterPro" id="IPR003448">
    <property type="entry name" value="Mopterin_biosynth_MoaE"/>
</dbReference>
<dbReference type="GO" id="GO:0000166">
    <property type="term" value="F:nucleotide binding"/>
    <property type="evidence" value="ECO:0007669"/>
    <property type="project" value="UniProtKB-KW"/>
</dbReference>
<gene>
    <name evidence="5" type="primary">MOCS2</name>
    <name evidence="6" type="ORF">JRQ81_012934</name>
</gene>
<dbReference type="CDD" id="cd00754">
    <property type="entry name" value="Ubl_MoaD"/>
    <property type="match status" value="1"/>
</dbReference>
<accession>A0A9Q0Y1F9</accession>
<dbReference type="Proteomes" id="UP001142489">
    <property type="component" value="Unassembled WGS sequence"/>
</dbReference>
<comment type="pathway">
    <text evidence="1 5">Cofactor biosynthesis; molybdopterin biosynthesis.</text>
</comment>
<comment type="function">
    <text evidence="5">Acts as a sulfur carrier required for molybdopterin biosynthesis. Component of the molybdopterin synthase complex that catalyzes the conversion of precursor Z into molybdopterin by mediating the incorporation of 2 sulfur atoms into precursor Z to generate a dithiolene group. In the complex, serves as sulfur donor by being thiocarboxylated (-COSH) at its C-terminus by MOCS3. After interaction with MOCS2B, the sulfur is then transferred to precursor Z to form molybdopterin.</text>
</comment>
<dbReference type="NCBIfam" id="TIGR01682">
    <property type="entry name" value="moaD"/>
    <property type="match status" value="1"/>
</dbReference>
<dbReference type="GO" id="GO:0030366">
    <property type="term" value="F:molybdopterin synthase activity"/>
    <property type="evidence" value="ECO:0007669"/>
    <property type="project" value="UniProtKB-UniRule"/>
</dbReference>
<feature type="modified residue" description="1-thioglycine; alternate" evidence="5">
    <location>
        <position position="86"/>
    </location>
</feature>
<keyword evidence="5" id="KW-0963">Cytoplasm</keyword>
<evidence type="ECO:0000256" key="4">
    <source>
        <dbReference type="ARBA" id="ARBA00023150"/>
    </source>
</evidence>
<dbReference type="SUPFAM" id="SSF54690">
    <property type="entry name" value="Molybdopterin synthase subunit MoaE"/>
    <property type="match status" value="1"/>
</dbReference>
<comment type="similarity">
    <text evidence="5">Belongs to the MoaD family. MOCS2A subfamily.</text>
</comment>
<dbReference type="GO" id="GO:1990140">
    <property type="term" value="C:molybdopterin synthase complex"/>
    <property type="evidence" value="ECO:0007669"/>
    <property type="project" value="UniProtKB-UniRule"/>
</dbReference>
<dbReference type="EMBL" id="JAPFRF010000004">
    <property type="protein sequence ID" value="KAJ7334993.1"/>
    <property type="molecule type" value="Genomic_DNA"/>
</dbReference>
<dbReference type="OrthoDB" id="5531344at2759"/>
<evidence type="ECO:0000256" key="1">
    <source>
        <dbReference type="ARBA" id="ARBA00005046"/>
    </source>
</evidence>
<dbReference type="AlphaFoldDB" id="A0A9Q0Y1F9"/>
<dbReference type="FunFam" id="3.10.20.30:FF:000010">
    <property type="entry name" value="Molybdopterin synthase sulfur carrier subunit"/>
    <property type="match status" value="1"/>
</dbReference>
<comment type="PTM">
    <text evidence="5">C-terminal thiocarboxylation occurs in 2 steps, it is first acyl-adenylated (-COAMP) via the hesA/moeB/thiF part of MOCS3, then thiocarboxylated (-COSH) via the rhodanese domain of MOCS3.</text>
</comment>
<dbReference type="Gene3D" id="3.90.1170.40">
    <property type="entry name" value="Molybdopterin biosynthesis MoaE subunit"/>
    <property type="match status" value="1"/>
</dbReference>
<dbReference type="GO" id="GO:0006777">
    <property type="term" value="P:Mo-molybdopterin cofactor biosynthetic process"/>
    <property type="evidence" value="ECO:0007669"/>
    <property type="project" value="UniProtKB-UniRule"/>
</dbReference>
<comment type="caution">
    <text evidence="6">The sequence shown here is derived from an EMBL/GenBank/DDBJ whole genome shotgun (WGS) entry which is preliminary data.</text>
</comment>
<comment type="subcellular location">
    <subcellularLocation>
        <location evidence="5">Cytoplasm</location>
        <location evidence="5">Cytosol</location>
    </subcellularLocation>
</comment>
<sequence length="208" mass="23355">MSCEVVVLYFARSAELAGVRSETISVPRQITSLQLWEEIVRRHSRLANIQDQVVFAVQQEYVLLGDQLLALHPGDEVAVIPPISGGTTRNNFEGKKVLRLEYEAYEPMAEAEIKKICTDIRMKWPLVKHIAIHHRLGLVPISEASVIIAVSSPHRKESLEAVQYGINTLKATVPIWKKAVLLIESGHPSVYLTNCECQVFSLISNKIY</sequence>
<comment type="miscellaneous">
    <text evidence="5">This protein is produced by a bicistronic gene which also produces the large subunit (MOCS2B).</text>
</comment>